<comment type="caution">
    <text evidence="1">The sequence shown here is derived from an EMBL/GenBank/DDBJ whole genome shotgun (WGS) entry which is preliminary data.</text>
</comment>
<proteinExistence type="predicted"/>
<reference evidence="1" key="1">
    <citation type="submission" date="2022-04" db="EMBL/GenBank/DDBJ databases">
        <title>Chromosome-scale genome assembly of Holotrichia oblita Faldermann.</title>
        <authorList>
            <person name="Rongchong L."/>
        </authorList>
    </citation>
    <scope>NUCLEOTIDE SEQUENCE</scope>
    <source>
        <strain evidence="1">81SQS9</strain>
    </source>
</reference>
<evidence type="ECO:0000313" key="2">
    <source>
        <dbReference type="Proteomes" id="UP001056778"/>
    </source>
</evidence>
<sequence length="1469" mass="169637">MFALYIIEMMPTDSVSAQFSSYMQQLINYRHYQILETSGNREKLCNCKFNWCCPAEENSLISANIYGFETKDDMTDKIQPKLYMQLTDWIAACRLYTQGMIMDIPWHWQKGEYRSEKDACLNNLKLNLNLTCTSTKDRRQSQSRSEDSNHKRHRNKLLQCSLENVSSNPLGGEFVSQESTLRRSRSLAICRDNVFTSLDIPVATKHRRSQLIPRAKLIDRTSFKDRCLPKARSHERLKSNEQHPIVTRRKTISSPSSEINSSRSSHNSQKKSSSLTQLRDPEKRESLFTRINSFPTRHRSEIDSLDSNYQNRTAANSVCRVSEEDLSYSEVGLSLPNYYPDSKCDTDASLTDNVSVEDRLETGFKSIDRSDTEKSIRKTTEQLLIGQSDSIPYDENIVLSKNTPLYDSLGNYNYGQSPFKPRTIRGNTPYHRNSGDYSGKPHSLPNFTSTITYDSDSSLSKCSLKYYECENSKDNLSNPREYVQSDTNFDEIKLTNDKIKILHRDKVTENIIYDSKSECSNIENNPVYDEISNTSHIKEINCNTSTTSESREELTTNSLDSNGSLTNTKSSVLRWTKEDNSGSTIKTSVKVQAADNELDTSSEEYKTVVSIDTDDKASSCFSSKNSPLEKKHSHSYLRDFLESQRGSKKPLQSYLSKKISRAFGDRNTSNIPSTDNKTEIQSNLFENQYYSLPDITIGKNLRKCEKIDRKLRKCENVKITKAQTDSTNRFIVNIGRHFDLTAQSNIPIDFEVKISKIPKAQTSKHKTRTEIKANDSREKSFLEAVRTLKETLNSIDENQNITRPEIVAVKTKCGVNEEINQTSAKHKKESKNKSRSNSLRISNRKELNIGKRMEDIRAINQEYQEKVGTIRNYWDKMAYEAAEKCEEKNENEKCEGDENQRKIIDTPTKVDEVKKKFESSNEISHKQYHSKVQLAKELFEYKSRNEKNGNIPDFIRECREIFENPYFERDNSNQFESLNPNIVEIIENEERGRNAVLKENDDTEHSNTDPNAGNKTRKPVIKSKSITSEPEFDHVRYRVMKSDVFQKKIFANCDKESQFDGLMQYLQDYSFQELLIDNNIVIIEPIRSNIKYEPRKKSKTSRNITQLVHKTKNSDNEQTTGIKRHFFYHPIRVNREVNDDELPNPDTVKQVRQFFECGLKKSVSTKDLEEIAKNGQYKEIDPDKDRCSTTTDTNSTTSAMSDYGSSENLFDTLDDFCCDHYISEDALEKIREKGTTITYYGGRILNKYNGKSISLTKAIMDEIRRNQKSNECGCRKNSDGGKGIILAEDAERIKNKDQYQGIKFKLLKSNSCSSRLELVGEKNLSEYRNKYLIKQKQLIDEHNKKKQEALKETNQENDFTEMTMLKLQTNRQQDENDRKMVTFVDKNLLNENIKQQSEKHISPKIIGEEMKIPKSKDNMCHNKINGDTPNVTTVTLTQPTSKISYDYSLESVRHRQHNDMEFEPYEIAN</sequence>
<protein>
    <submittedName>
        <fullName evidence="1">Uncharacterized protein</fullName>
    </submittedName>
</protein>
<keyword evidence="2" id="KW-1185">Reference proteome</keyword>
<gene>
    <name evidence="1" type="ORF">MML48_3g00007970</name>
</gene>
<organism evidence="1 2">
    <name type="scientific">Holotrichia oblita</name>
    <name type="common">Chafer beetle</name>
    <dbReference type="NCBI Taxonomy" id="644536"/>
    <lineage>
        <taxon>Eukaryota</taxon>
        <taxon>Metazoa</taxon>
        <taxon>Ecdysozoa</taxon>
        <taxon>Arthropoda</taxon>
        <taxon>Hexapoda</taxon>
        <taxon>Insecta</taxon>
        <taxon>Pterygota</taxon>
        <taxon>Neoptera</taxon>
        <taxon>Endopterygota</taxon>
        <taxon>Coleoptera</taxon>
        <taxon>Polyphaga</taxon>
        <taxon>Scarabaeiformia</taxon>
        <taxon>Scarabaeidae</taxon>
        <taxon>Melolonthinae</taxon>
        <taxon>Holotrichia</taxon>
    </lineage>
</organism>
<accession>A0ACB9TF01</accession>
<evidence type="ECO:0000313" key="1">
    <source>
        <dbReference type="EMBL" id="KAI4465375.1"/>
    </source>
</evidence>
<name>A0ACB9TF01_HOLOL</name>
<dbReference type="EMBL" id="CM043017">
    <property type="protein sequence ID" value="KAI4465375.1"/>
    <property type="molecule type" value="Genomic_DNA"/>
</dbReference>
<dbReference type="Proteomes" id="UP001056778">
    <property type="component" value="Chromosome 3"/>
</dbReference>